<gene>
    <name evidence="1" type="ORF">KJB30_07740</name>
</gene>
<reference evidence="1 2" key="1">
    <citation type="submission" date="2021-05" db="EMBL/GenBank/DDBJ databases">
        <title>The draft genome of Geobacter chapellei DSM 13688.</title>
        <authorList>
            <person name="Xu Z."/>
            <person name="Masuda Y."/>
            <person name="Itoh H."/>
            <person name="Senoo K."/>
        </authorList>
    </citation>
    <scope>NUCLEOTIDE SEQUENCE [LARGE SCALE GENOMIC DNA]</scope>
    <source>
        <strain evidence="1 2">DSM 13688</strain>
    </source>
</reference>
<dbReference type="InterPro" id="IPR005358">
    <property type="entry name" value="Puta_zinc/iron-chelating_dom"/>
</dbReference>
<name>A0ABS5U7N2_9BACT</name>
<dbReference type="Pfam" id="PF03692">
    <property type="entry name" value="CxxCxxCC"/>
    <property type="match status" value="1"/>
</dbReference>
<dbReference type="EMBL" id="JAHDYS010000006">
    <property type="protein sequence ID" value="MBT1071671.1"/>
    <property type="molecule type" value="Genomic_DNA"/>
</dbReference>
<evidence type="ECO:0000313" key="2">
    <source>
        <dbReference type="Proteomes" id="UP000784128"/>
    </source>
</evidence>
<sequence length="224" mass="25477">MLDLLERYGTLLREVDSWFKACLLNHGEQISCGAGCSACCRGLFDITLLDALYLNQGVKQLSPDIQDKLRQLAKERLESIHETWPAFSRPWLLNDLPEEEWDSLMPEEDETPCVLLSDQGTCLAYDYRPMTCRLNGIPLIDVSGEELFDEWCTLNFTTADPVQLPELRHSFNALFAQELLLFREMARLLFGKAMNEIDTFIPAAVVIDTEAIVQKVKMASVDLK</sequence>
<proteinExistence type="predicted"/>
<comment type="caution">
    <text evidence="1">The sequence shown here is derived from an EMBL/GenBank/DDBJ whole genome shotgun (WGS) entry which is preliminary data.</text>
</comment>
<accession>A0ABS5U7N2</accession>
<dbReference type="RefSeq" id="WP_214297694.1">
    <property type="nucleotide sequence ID" value="NZ_JAHDYS010000006.1"/>
</dbReference>
<organism evidence="1 2">
    <name type="scientific">Pelotalea chapellei</name>
    <dbReference type="NCBI Taxonomy" id="44671"/>
    <lineage>
        <taxon>Bacteria</taxon>
        <taxon>Pseudomonadati</taxon>
        <taxon>Thermodesulfobacteriota</taxon>
        <taxon>Desulfuromonadia</taxon>
        <taxon>Geobacterales</taxon>
        <taxon>Geobacteraceae</taxon>
        <taxon>Pelotalea</taxon>
    </lineage>
</organism>
<evidence type="ECO:0000313" key="1">
    <source>
        <dbReference type="EMBL" id="MBT1071671.1"/>
    </source>
</evidence>
<dbReference type="Proteomes" id="UP000784128">
    <property type="component" value="Unassembled WGS sequence"/>
</dbReference>
<keyword evidence="2" id="KW-1185">Reference proteome</keyword>
<protein>
    <submittedName>
        <fullName evidence="1">YkgJ family cysteine cluster protein</fullName>
    </submittedName>
</protein>